<evidence type="ECO:0000256" key="2">
    <source>
        <dbReference type="ARBA" id="ARBA00022763"/>
    </source>
</evidence>
<dbReference type="EMBL" id="MHUW01000001">
    <property type="protein sequence ID" value="OHA84435.1"/>
    <property type="molecule type" value="Genomic_DNA"/>
</dbReference>
<dbReference type="InterPro" id="IPR011545">
    <property type="entry name" value="DEAD/DEAH_box_helicase_dom"/>
</dbReference>
<evidence type="ECO:0000313" key="12">
    <source>
        <dbReference type="Proteomes" id="UP000177987"/>
    </source>
</evidence>
<keyword evidence="7" id="KW-0234">DNA repair</keyword>
<keyword evidence="6" id="KW-0238">DNA-binding</keyword>
<dbReference type="CDD" id="cd04488">
    <property type="entry name" value="RecG_wedge_OBF"/>
    <property type="match status" value="1"/>
</dbReference>
<dbReference type="NCBIfam" id="NF008168">
    <property type="entry name" value="PRK10917.2-2"/>
    <property type="match status" value="1"/>
</dbReference>
<dbReference type="GO" id="GO:0005524">
    <property type="term" value="F:ATP binding"/>
    <property type="evidence" value="ECO:0007669"/>
    <property type="project" value="UniProtKB-KW"/>
</dbReference>
<evidence type="ECO:0000256" key="8">
    <source>
        <dbReference type="ARBA" id="ARBA00049819"/>
    </source>
</evidence>
<evidence type="ECO:0000313" key="11">
    <source>
        <dbReference type="EMBL" id="OHA84435.1"/>
    </source>
</evidence>
<dbReference type="InterPro" id="IPR012340">
    <property type="entry name" value="NA-bd_OB-fold"/>
</dbReference>
<dbReference type="Pfam" id="PF00271">
    <property type="entry name" value="Helicase_C"/>
    <property type="match status" value="1"/>
</dbReference>
<feature type="domain" description="Helicase ATP-binding" evidence="9">
    <location>
        <begin position="275"/>
        <end position="458"/>
    </location>
</feature>
<feature type="domain" description="Helicase C-terminal" evidence="10">
    <location>
        <begin position="480"/>
        <end position="647"/>
    </location>
</feature>
<dbReference type="GO" id="GO:0003678">
    <property type="term" value="F:DNA helicase activity"/>
    <property type="evidence" value="ECO:0007669"/>
    <property type="project" value="TreeGrafter"/>
</dbReference>
<keyword evidence="1" id="KW-0547">Nucleotide-binding</keyword>
<sequence length="708" mass="78634">MFRLTPTQKVGLTKLGIATVNDLLYYFPTRYSNIAEVKLIRDLTAGENTIVYGRVVSAKTAKGFHSKIPMTEAVIEDGTGKIKAIWFHQAYIAKQLEPDTMVKLAGRVEDRKGVLYLANPELEKTKELPIDAGHSLFGADAAAFFYPVYPETKGITSRFLYHHIQKVFSMGVLGQVVDPISEEILTCYHLPSLRTALVWIHTPQKEGDAQAARKRFAFEEVFMIQLARQRDRVAFESHDAFTIIPDSVALLRFIDRFPFTPTDSQSSALESIFADLKKGTPMARLLEGDVGSGKTFVAATAAYAVVATAPRDNKHGNLQVAYMAPTEILAEQHFKSFIEYFKDLPIQIGLLTGSGAKKFPSKVDPAGATAISKPQLLKWVADGTIPILIGTHALIEKSVQFKNLALAIVDEQHRFGTRQRGKLTKKDTVLPHFLSMTATPIPRTLALTIYGNLDLTVIDEMPRGRLPVKTELITPSARKKMEEEIRTELRRGRQAYVICPRIDEPDPEKALALNVKSVTAEAERIATNVFPEFEVGVLHGKMKPSEKEWVMAEFTKGTIHILVATSVVEVGVNVPNATMIVIEGAERFGLAQLHQLRGRVLRSTHQPYCYLFASTDNETSIKRLKALVSSKNGFELAELDLMLRGSGELGGGKQWGISDLGMEAIKNIKMVEAARTEASNIITIDPDLTKHPLLRARIEASHRDTHWE</sequence>
<name>A0A1G2SHD5_9BACT</name>
<evidence type="ECO:0000259" key="10">
    <source>
        <dbReference type="PROSITE" id="PS51194"/>
    </source>
</evidence>
<evidence type="ECO:0000259" key="9">
    <source>
        <dbReference type="PROSITE" id="PS51192"/>
    </source>
</evidence>
<dbReference type="PROSITE" id="PS51194">
    <property type="entry name" value="HELICASE_CTER"/>
    <property type="match status" value="1"/>
</dbReference>
<dbReference type="AlphaFoldDB" id="A0A1G2SHD5"/>
<comment type="caution">
    <text evidence="11">The sequence shown here is derived from an EMBL/GenBank/DDBJ whole genome shotgun (WGS) entry which is preliminary data.</text>
</comment>
<evidence type="ECO:0000256" key="1">
    <source>
        <dbReference type="ARBA" id="ARBA00022741"/>
    </source>
</evidence>
<dbReference type="PROSITE" id="PS51192">
    <property type="entry name" value="HELICASE_ATP_BIND_1"/>
    <property type="match status" value="1"/>
</dbReference>
<evidence type="ECO:0000256" key="7">
    <source>
        <dbReference type="ARBA" id="ARBA00023204"/>
    </source>
</evidence>
<gene>
    <name evidence="11" type="ORF">A2937_01610</name>
</gene>
<dbReference type="Pfam" id="PF17191">
    <property type="entry name" value="RecG_wedge"/>
    <property type="match status" value="1"/>
</dbReference>
<evidence type="ECO:0000256" key="3">
    <source>
        <dbReference type="ARBA" id="ARBA00022801"/>
    </source>
</evidence>
<keyword evidence="4" id="KW-0347">Helicase</keyword>
<dbReference type="Pfam" id="PF00270">
    <property type="entry name" value="DEAD"/>
    <property type="match status" value="1"/>
</dbReference>
<organism evidence="11 12">
    <name type="scientific">Candidatus Yonathbacteria bacterium RIFCSPLOWO2_01_FULL_47_33b</name>
    <dbReference type="NCBI Taxonomy" id="1802727"/>
    <lineage>
        <taxon>Bacteria</taxon>
        <taxon>Candidatus Yonathiibacteriota</taxon>
    </lineage>
</organism>
<dbReference type="InterPro" id="IPR033454">
    <property type="entry name" value="RecG_wedge"/>
</dbReference>
<dbReference type="InterPro" id="IPR014001">
    <property type="entry name" value="Helicase_ATP-bd"/>
</dbReference>
<dbReference type="Gene3D" id="3.40.50.300">
    <property type="entry name" value="P-loop containing nucleotide triphosphate hydrolases"/>
    <property type="match status" value="2"/>
</dbReference>
<dbReference type="GO" id="GO:0016787">
    <property type="term" value="F:hydrolase activity"/>
    <property type="evidence" value="ECO:0007669"/>
    <property type="project" value="UniProtKB-KW"/>
</dbReference>
<dbReference type="GO" id="GO:0003677">
    <property type="term" value="F:DNA binding"/>
    <property type="evidence" value="ECO:0007669"/>
    <property type="project" value="UniProtKB-KW"/>
</dbReference>
<dbReference type="SMART" id="SM00490">
    <property type="entry name" value="HELICc"/>
    <property type="match status" value="1"/>
</dbReference>
<protein>
    <recommendedName>
        <fullName evidence="8">Probable DNA 3'-5' helicase RecG</fullName>
    </recommendedName>
</protein>
<dbReference type="PANTHER" id="PTHR47964">
    <property type="entry name" value="ATP-DEPENDENT DNA HELICASE HOMOLOG RECG, CHLOROPLASTIC"/>
    <property type="match status" value="1"/>
</dbReference>
<dbReference type="Pfam" id="PF19833">
    <property type="entry name" value="RecG_dom3_C"/>
    <property type="match status" value="1"/>
</dbReference>
<evidence type="ECO:0000256" key="6">
    <source>
        <dbReference type="ARBA" id="ARBA00023125"/>
    </source>
</evidence>
<dbReference type="InterPro" id="IPR001650">
    <property type="entry name" value="Helicase_C-like"/>
</dbReference>
<keyword evidence="5" id="KW-0067">ATP-binding</keyword>
<dbReference type="PANTHER" id="PTHR47964:SF1">
    <property type="entry name" value="ATP-DEPENDENT DNA HELICASE HOMOLOG RECG, CHLOROPLASTIC"/>
    <property type="match status" value="1"/>
</dbReference>
<dbReference type="Proteomes" id="UP000177987">
    <property type="component" value="Unassembled WGS sequence"/>
</dbReference>
<dbReference type="STRING" id="1802727.A2937_01610"/>
<proteinExistence type="predicted"/>
<keyword evidence="3" id="KW-0378">Hydrolase</keyword>
<keyword evidence="2" id="KW-0227">DNA damage</keyword>
<dbReference type="SMART" id="SM00487">
    <property type="entry name" value="DEXDc"/>
    <property type="match status" value="1"/>
</dbReference>
<dbReference type="SUPFAM" id="SSF50249">
    <property type="entry name" value="Nucleic acid-binding proteins"/>
    <property type="match status" value="1"/>
</dbReference>
<dbReference type="Gene3D" id="2.40.50.140">
    <property type="entry name" value="Nucleic acid-binding proteins"/>
    <property type="match status" value="1"/>
</dbReference>
<reference evidence="11 12" key="1">
    <citation type="journal article" date="2016" name="Nat. Commun.">
        <title>Thousands of microbial genomes shed light on interconnected biogeochemical processes in an aquifer system.</title>
        <authorList>
            <person name="Anantharaman K."/>
            <person name="Brown C.T."/>
            <person name="Hug L.A."/>
            <person name="Sharon I."/>
            <person name="Castelle C.J."/>
            <person name="Probst A.J."/>
            <person name="Thomas B.C."/>
            <person name="Singh A."/>
            <person name="Wilkins M.J."/>
            <person name="Karaoz U."/>
            <person name="Brodie E.L."/>
            <person name="Williams K.H."/>
            <person name="Hubbard S.S."/>
            <person name="Banfield J.F."/>
        </authorList>
    </citation>
    <scope>NUCLEOTIDE SEQUENCE [LARGE SCALE GENOMIC DNA]</scope>
</reference>
<dbReference type="GO" id="GO:0006281">
    <property type="term" value="P:DNA repair"/>
    <property type="evidence" value="ECO:0007669"/>
    <property type="project" value="UniProtKB-KW"/>
</dbReference>
<dbReference type="InterPro" id="IPR027417">
    <property type="entry name" value="P-loop_NTPase"/>
</dbReference>
<accession>A0A1G2SHD5</accession>
<evidence type="ECO:0000256" key="4">
    <source>
        <dbReference type="ARBA" id="ARBA00022806"/>
    </source>
</evidence>
<dbReference type="SUPFAM" id="SSF52540">
    <property type="entry name" value="P-loop containing nucleoside triphosphate hydrolases"/>
    <property type="match status" value="2"/>
</dbReference>
<dbReference type="InterPro" id="IPR045562">
    <property type="entry name" value="RecG_dom3_C"/>
</dbReference>
<dbReference type="InterPro" id="IPR047112">
    <property type="entry name" value="RecG/Mfd"/>
</dbReference>
<evidence type="ECO:0000256" key="5">
    <source>
        <dbReference type="ARBA" id="ARBA00022840"/>
    </source>
</evidence>